<keyword evidence="1" id="KW-1133">Transmembrane helix</keyword>
<accession>A0A8J3GE31</accession>
<keyword evidence="3" id="KW-1185">Reference proteome</keyword>
<dbReference type="AlphaFoldDB" id="A0A8J3GE31"/>
<reference evidence="2" key="2">
    <citation type="submission" date="2020-09" db="EMBL/GenBank/DDBJ databases">
        <authorList>
            <person name="Sun Q."/>
            <person name="Kim S."/>
        </authorList>
    </citation>
    <scope>NUCLEOTIDE SEQUENCE</scope>
    <source>
        <strain evidence="2">KCTC 12870</strain>
    </source>
</reference>
<evidence type="ECO:0000313" key="2">
    <source>
        <dbReference type="EMBL" id="GHC00100.1"/>
    </source>
</evidence>
<reference evidence="2" key="1">
    <citation type="journal article" date="2014" name="Int. J. Syst. Evol. Microbiol.">
        <title>Complete genome sequence of Corynebacterium casei LMG S-19264T (=DSM 44701T), isolated from a smear-ripened cheese.</title>
        <authorList>
            <consortium name="US DOE Joint Genome Institute (JGI-PGF)"/>
            <person name="Walter F."/>
            <person name="Albersmeier A."/>
            <person name="Kalinowski J."/>
            <person name="Ruckert C."/>
        </authorList>
    </citation>
    <scope>NUCLEOTIDE SEQUENCE</scope>
    <source>
        <strain evidence="2">KCTC 12870</strain>
    </source>
</reference>
<dbReference type="EMBL" id="BMXG01000008">
    <property type="protein sequence ID" value="GHC00100.1"/>
    <property type="molecule type" value="Genomic_DNA"/>
</dbReference>
<feature type="transmembrane region" description="Helical" evidence="1">
    <location>
        <begin position="20"/>
        <end position="38"/>
    </location>
</feature>
<organism evidence="2 3">
    <name type="scientific">Cerasicoccus arenae</name>
    <dbReference type="NCBI Taxonomy" id="424488"/>
    <lineage>
        <taxon>Bacteria</taxon>
        <taxon>Pseudomonadati</taxon>
        <taxon>Verrucomicrobiota</taxon>
        <taxon>Opitutia</taxon>
        <taxon>Puniceicoccales</taxon>
        <taxon>Cerasicoccaceae</taxon>
        <taxon>Cerasicoccus</taxon>
    </lineage>
</organism>
<sequence>MKFCPNTSRAHTPGFSLFEVVLAVGVLSVSILALLGLFGPTMSSVRDVVDSNEANGVRTRLNTALMTDEIYDAYAGLSDPATRFGEFAATLTPPTANTPSLLFFWNERKDVNSPLIPTFKENLNDFDITLSEGSAFVVALEQGMQGGTSTYDFSDVSNQGHFPILVSIYAVPASDLENKSIEEFKTMVNTVDPLFIYTTAKLR</sequence>
<evidence type="ECO:0008006" key="4">
    <source>
        <dbReference type="Google" id="ProtNLM"/>
    </source>
</evidence>
<dbReference type="RefSeq" id="WP_189513649.1">
    <property type="nucleotide sequence ID" value="NZ_BMXG01000008.1"/>
</dbReference>
<keyword evidence="1" id="KW-0812">Transmembrane</keyword>
<evidence type="ECO:0000256" key="1">
    <source>
        <dbReference type="SAM" id="Phobius"/>
    </source>
</evidence>
<evidence type="ECO:0000313" key="3">
    <source>
        <dbReference type="Proteomes" id="UP000642829"/>
    </source>
</evidence>
<comment type="caution">
    <text evidence="2">The sequence shown here is derived from an EMBL/GenBank/DDBJ whole genome shotgun (WGS) entry which is preliminary data.</text>
</comment>
<keyword evidence="1" id="KW-0472">Membrane</keyword>
<name>A0A8J3GE31_9BACT</name>
<protein>
    <recommendedName>
        <fullName evidence="4">Prepilin-type N-terminal cleavage/methylation domain-containing protein</fullName>
    </recommendedName>
</protein>
<dbReference type="Proteomes" id="UP000642829">
    <property type="component" value="Unassembled WGS sequence"/>
</dbReference>
<gene>
    <name evidence="2" type="ORF">GCM10007047_15430</name>
</gene>
<proteinExistence type="predicted"/>